<evidence type="ECO:0000313" key="6">
    <source>
        <dbReference type="Proteomes" id="UP001430356"/>
    </source>
</evidence>
<evidence type="ECO:0000256" key="1">
    <source>
        <dbReference type="PROSITE-ProRule" id="PRU00781"/>
    </source>
</evidence>
<feature type="compositionally biased region" description="Low complexity" evidence="3">
    <location>
        <begin position="261"/>
        <end position="293"/>
    </location>
</feature>
<feature type="region of interest" description="Disordered" evidence="3">
    <location>
        <begin position="487"/>
        <end position="518"/>
    </location>
</feature>
<dbReference type="Pfam" id="PF01504">
    <property type="entry name" value="PIP5K"/>
    <property type="match status" value="1"/>
</dbReference>
<dbReference type="EMBL" id="JAECZO010000040">
    <property type="protein sequence ID" value="KAK7194695.1"/>
    <property type="molecule type" value="Genomic_DNA"/>
</dbReference>
<evidence type="ECO:0000256" key="2">
    <source>
        <dbReference type="SAM" id="Coils"/>
    </source>
</evidence>
<feature type="compositionally biased region" description="Low complexity" evidence="3">
    <location>
        <begin position="366"/>
        <end position="379"/>
    </location>
</feature>
<dbReference type="InterPro" id="IPR027484">
    <property type="entry name" value="PInositol-4-P-5-kinase_N"/>
</dbReference>
<feature type="region of interest" description="Disordered" evidence="3">
    <location>
        <begin position="548"/>
        <end position="595"/>
    </location>
</feature>
<dbReference type="InterPro" id="IPR027483">
    <property type="entry name" value="PInositol-4-P-4/5-kinase_C_sf"/>
</dbReference>
<dbReference type="SUPFAM" id="SSF56104">
    <property type="entry name" value="SAICAR synthase-like"/>
    <property type="match status" value="1"/>
</dbReference>
<keyword evidence="1" id="KW-0808">Transferase</keyword>
<dbReference type="SMART" id="SM00330">
    <property type="entry name" value="PIPKc"/>
    <property type="match status" value="1"/>
</dbReference>
<feature type="compositionally biased region" description="Polar residues" evidence="3">
    <location>
        <begin position="250"/>
        <end position="260"/>
    </location>
</feature>
<evidence type="ECO:0000256" key="3">
    <source>
        <dbReference type="SAM" id="MobiDB-lite"/>
    </source>
</evidence>
<dbReference type="GO" id="GO:0046854">
    <property type="term" value="P:phosphatidylinositol phosphate biosynthetic process"/>
    <property type="evidence" value="ECO:0007669"/>
    <property type="project" value="TreeGrafter"/>
</dbReference>
<keyword evidence="1" id="KW-0547">Nucleotide-binding</keyword>
<dbReference type="CDD" id="cd00139">
    <property type="entry name" value="PIPKc"/>
    <property type="match status" value="1"/>
</dbReference>
<proteinExistence type="predicted"/>
<evidence type="ECO:0000313" key="5">
    <source>
        <dbReference type="EMBL" id="KAK7194695.1"/>
    </source>
</evidence>
<dbReference type="PROSITE" id="PS51455">
    <property type="entry name" value="PIPK"/>
    <property type="match status" value="1"/>
</dbReference>
<feature type="region of interest" description="Disordered" evidence="3">
    <location>
        <begin position="662"/>
        <end position="682"/>
    </location>
</feature>
<dbReference type="GO" id="GO:0005886">
    <property type="term" value="C:plasma membrane"/>
    <property type="evidence" value="ECO:0007669"/>
    <property type="project" value="TreeGrafter"/>
</dbReference>
<reference evidence="5 6" key="1">
    <citation type="journal article" date="2021" name="MBio">
        <title>A New Model Trypanosomatid, Novymonas esmeraldas: Genomic Perception of Its 'Candidatus Pandoraea novymonadis' Endosymbiont.</title>
        <authorList>
            <person name="Zakharova A."/>
            <person name="Saura A."/>
            <person name="Butenko A."/>
            <person name="Podesvova L."/>
            <person name="Warmusova S."/>
            <person name="Kostygov A.Y."/>
            <person name="Nenarokova A."/>
            <person name="Lukes J."/>
            <person name="Opperdoes F.R."/>
            <person name="Yurchenko V."/>
        </authorList>
    </citation>
    <scope>NUCLEOTIDE SEQUENCE [LARGE SCALE GENOMIC DNA]</scope>
    <source>
        <strain evidence="5 6">E262AT.01</strain>
    </source>
</reference>
<feature type="region of interest" description="Disordered" evidence="3">
    <location>
        <begin position="37"/>
        <end position="74"/>
    </location>
</feature>
<feature type="compositionally biased region" description="Polar residues" evidence="3">
    <location>
        <begin position="340"/>
        <end position="352"/>
    </location>
</feature>
<feature type="domain" description="PIPK" evidence="4">
    <location>
        <begin position="600"/>
        <end position="1023"/>
    </location>
</feature>
<feature type="compositionally biased region" description="Basic and acidic residues" evidence="3">
    <location>
        <begin position="664"/>
        <end position="675"/>
    </location>
</feature>
<dbReference type="GO" id="GO:0016308">
    <property type="term" value="F:1-phosphatidylinositol-4-phosphate 5-kinase activity"/>
    <property type="evidence" value="ECO:0007669"/>
    <property type="project" value="TreeGrafter"/>
</dbReference>
<name>A0AAW0EKR6_9TRYP</name>
<keyword evidence="2" id="KW-0175">Coiled coil</keyword>
<evidence type="ECO:0000259" key="4">
    <source>
        <dbReference type="PROSITE" id="PS51455"/>
    </source>
</evidence>
<feature type="compositionally biased region" description="Low complexity" evidence="3">
    <location>
        <begin position="37"/>
        <end position="50"/>
    </location>
</feature>
<dbReference type="PANTHER" id="PTHR23086:SF8">
    <property type="entry name" value="PHOSPHATIDYLINOSITOL 5-PHOSPHATE 4-KINASE, ISOFORM A"/>
    <property type="match status" value="1"/>
</dbReference>
<feature type="region of interest" description="Disordered" evidence="3">
    <location>
        <begin position="225"/>
        <end position="296"/>
    </location>
</feature>
<feature type="compositionally biased region" description="Low complexity" evidence="3">
    <location>
        <begin position="388"/>
        <end position="419"/>
    </location>
</feature>
<feature type="region of interest" description="Disordered" evidence="3">
    <location>
        <begin position="337"/>
        <end position="419"/>
    </location>
</feature>
<dbReference type="PANTHER" id="PTHR23086">
    <property type="entry name" value="PHOSPHATIDYLINOSITOL-4-PHOSPHATE 5-KINASE"/>
    <property type="match status" value="1"/>
</dbReference>
<dbReference type="Proteomes" id="UP001430356">
    <property type="component" value="Unassembled WGS sequence"/>
</dbReference>
<dbReference type="InterPro" id="IPR023610">
    <property type="entry name" value="PInositol-4/5-P-5/4-kinase"/>
</dbReference>
<dbReference type="GO" id="GO:0005524">
    <property type="term" value="F:ATP binding"/>
    <property type="evidence" value="ECO:0007669"/>
    <property type="project" value="UniProtKB-UniRule"/>
</dbReference>
<dbReference type="InterPro" id="IPR002498">
    <property type="entry name" value="PInositol-4-P-4/5-kinase_core"/>
</dbReference>
<keyword evidence="6" id="KW-1185">Reference proteome</keyword>
<dbReference type="AlphaFoldDB" id="A0AAW0EKR6"/>
<feature type="compositionally biased region" description="Polar residues" evidence="3">
    <location>
        <begin position="51"/>
        <end position="69"/>
    </location>
</feature>
<protein>
    <submittedName>
        <fullName evidence="5">Phosphatidylinositol-4-phosphate 5-kinase-like</fullName>
    </submittedName>
</protein>
<dbReference type="Gene3D" id="3.30.800.10">
    <property type="entry name" value="Phosphatidylinositol Phosphate Kinase II Beta"/>
    <property type="match status" value="1"/>
</dbReference>
<dbReference type="Gene3D" id="3.30.810.10">
    <property type="entry name" value="2-Layer Sandwich"/>
    <property type="match status" value="1"/>
</dbReference>
<accession>A0AAW0EKR6</accession>
<sequence>MEPQQHEEQQLRQLRHENHLLRLQLLKLRDQQQELLHNGSASPASADGAATRTSGEPSASETLQAQTFSDAADQEASAMRLRMLQRREERQLRATIVRTLMDDIKQLHGELAQQQQQQQTMEVVRSDTVQTRFPASPQKPTTVPVRSSSVQHAYDEMVQRQLLLANAPSTTSLLTPTPPLIAATSTAEPVRGSARATIDDSSAEALLQRFQDRKAQRRLRLEQMMGSGQDTAAAATTPLGGAPSVDSGMFSCNGSRVSEASSGSGPGSSPQRQSRLAADGDAVATAATPSAGAIKNPNQIGRIVSDAVKNNSWYLCKVLETALLDTILARPVNEAAASVPRSSTLPEKQSSAGPHASGILFGGNMSSASSSSSSDSAASLYGTRSDGRATVTAVSGTTTPSTRTASTTPQPQSTAASPTSVTVPQLLYREGVSDTALRRAIEESLFLPFRCIQDAPRRLTSSQAAEEGLPVFESENRDAELRRCFADGAAGKEGNSARREDDVGSVAPGNDEDEAPEKEADMLGASDENLDPFARLLLARLSATLPANTAKADKKGKPSVPHGSGGAGSKDASKQSVATSLGGPPKSSPATGPRAGVADIVAAAGGDRRVHLPKKHFSRLDEVQVEMHAPVIFNQIRGFLRMDVDRFRRSFAPTSTSVTNAAADGKDVVDSERRRAAQTQQRRLRIGTMAGADEATAWRISVSPGKSGTTLLYFGDFVMKTVRPSELEFLLRKFLPAYVRYCERNPHTLLPRFYALVTLRWWKAGVVQHFVLMQNVFATPYYIHRIYDVKGSTVNRTALQPGKPPPRTAFGALLLKDNDLPAQLVICGTYQRAIMLAQFRSDVGFLRQLNVVDYSCMIGVRSRLFSREEGPSKTILLLRRQHHDPLGRGDEATAAGQGHHGRERSEVLYVTGETAAADGPSIGVGAVERMLPPPQSSADDDVYVCIHGCDGGLLSLPIYAPGDDTTAREDVYYLGIIDVLQTYNSAKKLESFAKGFVNDRSAISVIPPDKYAERLYKVLERITV</sequence>
<gene>
    <name evidence="5" type="ORF">NESM_000388700</name>
</gene>
<keyword evidence="1" id="KW-0067">ATP-binding</keyword>
<keyword evidence="1" id="KW-0418">Kinase</keyword>
<feature type="coiled-coil region" evidence="2">
    <location>
        <begin position="4"/>
        <end position="31"/>
    </location>
</feature>
<organism evidence="5 6">
    <name type="scientific">Novymonas esmeraldas</name>
    <dbReference type="NCBI Taxonomy" id="1808958"/>
    <lineage>
        <taxon>Eukaryota</taxon>
        <taxon>Discoba</taxon>
        <taxon>Euglenozoa</taxon>
        <taxon>Kinetoplastea</taxon>
        <taxon>Metakinetoplastina</taxon>
        <taxon>Trypanosomatida</taxon>
        <taxon>Trypanosomatidae</taxon>
        <taxon>Novymonas</taxon>
    </lineage>
</organism>
<comment type="caution">
    <text evidence="5">The sequence shown here is derived from an EMBL/GenBank/DDBJ whole genome shotgun (WGS) entry which is preliminary data.</text>
</comment>